<organism evidence="5 6">
    <name type="scientific">Leadbettera azotonutricia (strain ATCC BAA-888 / DSM 13862 / ZAS-9)</name>
    <name type="common">Treponema azotonutricium</name>
    <dbReference type="NCBI Taxonomy" id="545695"/>
    <lineage>
        <taxon>Bacteria</taxon>
        <taxon>Pseudomonadati</taxon>
        <taxon>Spirochaetota</taxon>
        <taxon>Spirochaetia</taxon>
        <taxon>Spirochaetales</taxon>
        <taxon>Breznakiellaceae</taxon>
        <taxon>Leadbettera</taxon>
    </lineage>
</organism>
<dbReference type="InParanoid" id="F5Y8N2"/>
<dbReference type="PANTHER" id="PTHR43489">
    <property type="entry name" value="ISOMERASE"/>
    <property type="match status" value="1"/>
</dbReference>
<dbReference type="SUPFAM" id="SSF51658">
    <property type="entry name" value="Xylose isomerase-like"/>
    <property type="match status" value="1"/>
</dbReference>
<evidence type="ECO:0000259" key="4">
    <source>
        <dbReference type="Pfam" id="PF01261"/>
    </source>
</evidence>
<dbReference type="eggNOG" id="COG3622">
    <property type="taxonomic scope" value="Bacteria"/>
</dbReference>
<feature type="active site" description="Proton donor/acceptor" evidence="3">
    <location>
        <position position="231"/>
    </location>
</feature>
<reference evidence="6" key="1">
    <citation type="submission" date="2009-12" db="EMBL/GenBank/DDBJ databases">
        <title>Complete sequence of Treponema azotonutricium strain ZAS-9.</title>
        <authorList>
            <person name="Tetu S.G."/>
            <person name="Matson E."/>
            <person name="Ren Q."/>
            <person name="Seshadri R."/>
            <person name="Elbourne L."/>
            <person name="Hassan K.A."/>
            <person name="Durkin A."/>
            <person name="Radune D."/>
            <person name="Mohamoud Y."/>
            <person name="Shay R."/>
            <person name="Jin S."/>
            <person name="Zhang X."/>
            <person name="Lucey K."/>
            <person name="Ballor N.R."/>
            <person name="Ottesen E."/>
            <person name="Rosenthal R."/>
            <person name="Allen A."/>
            <person name="Leadbetter J.R."/>
            <person name="Paulsen I.T."/>
        </authorList>
    </citation>
    <scope>NUCLEOTIDE SEQUENCE [LARGE SCALE GENOMIC DNA]</scope>
    <source>
        <strain evidence="6">ATCC BAA-888 / DSM 13862 / ZAS-9</strain>
    </source>
</reference>
<dbReference type="PIRSF" id="PIRSF006241">
    <property type="entry name" value="HyI"/>
    <property type="match status" value="1"/>
</dbReference>
<dbReference type="Proteomes" id="UP000009222">
    <property type="component" value="Chromosome"/>
</dbReference>
<dbReference type="OrthoDB" id="9786584at2"/>
<dbReference type="AlphaFoldDB" id="F5Y8N2"/>
<reference evidence="5 6" key="2">
    <citation type="journal article" date="2011" name="ISME J.">
        <title>RNA-seq reveals cooperative metabolic interactions between two termite-gut spirochete species in co-culture.</title>
        <authorList>
            <person name="Rosenthal A.Z."/>
            <person name="Matson E.G."/>
            <person name="Eldar A."/>
            <person name="Leadbetter J.R."/>
        </authorList>
    </citation>
    <scope>NUCLEOTIDE SEQUENCE [LARGE SCALE GENOMIC DNA]</scope>
    <source>
        <strain evidence="6">ATCC BAA-888 / DSM 13862 / ZAS-9</strain>
    </source>
</reference>
<evidence type="ECO:0000256" key="2">
    <source>
        <dbReference type="PIRNR" id="PIRNR006241"/>
    </source>
</evidence>
<feature type="domain" description="Xylose isomerase-like TIM barrel" evidence="4">
    <location>
        <begin position="20"/>
        <end position="241"/>
    </location>
</feature>
<evidence type="ECO:0000313" key="5">
    <source>
        <dbReference type="EMBL" id="AEF82750.1"/>
    </source>
</evidence>
<dbReference type="HOGENOM" id="CLU_050006_1_2_12"/>
<dbReference type="PANTHER" id="PTHR43489:SF3">
    <property type="entry name" value="XYLOSE ISOMERASE DOMAIN PROTEIN TIM BARREL"/>
    <property type="match status" value="1"/>
</dbReference>
<sequence>MKFSVCIDSVFKGLDSIAALDQVKACGYTAFEFWMWQSRDLEALSKKAASLGLSCAGFCTKNFFLNDPSRRVEFLEGLKESVAAAKIMGAKFLITQSGEDTGARRDFQHKAIVEGLKEADAILKGTGVTLLLEPLNRKVDHKGTYLESSDEGFEILDEAGSENARLLFDTYHQQISEGDVIRRACANINKIAHIHAAGNPGRNELDRGELDYNRVFKALENAGYKGYAGLEYFPVEDPAAGLKKFLAGYK</sequence>
<comment type="similarity">
    <text evidence="2">Belongs to the hyi family.</text>
</comment>
<keyword evidence="1 2" id="KW-0413">Isomerase</keyword>
<dbReference type="Pfam" id="PF01261">
    <property type="entry name" value="AP_endonuc_2"/>
    <property type="match status" value="1"/>
</dbReference>
<dbReference type="InterPro" id="IPR013022">
    <property type="entry name" value="Xyl_isomerase-like_TIM-brl"/>
</dbReference>
<gene>
    <name evidence="5" type="ordered locus">TREAZ_2226</name>
</gene>
<protein>
    <submittedName>
        <fullName evidence="5">Xylose isomerase domain protein TIM barrel</fullName>
    </submittedName>
</protein>
<dbReference type="InterPro" id="IPR050417">
    <property type="entry name" value="Sugar_Epim/Isomerase"/>
</dbReference>
<dbReference type="GO" id="GO:0016853">
    <property type="term" value="F:isomerase activity"/>
    <property type="evidence" value="ECO:0007669"/>
    <property type="project" value="UniProtKB-KW"/>
</dbReference>
<dbReference type="STRING" id="545695.TREAZ_2226"/>
<dbReference type="InterPro" id="IPR036237">
    <property type="entry name" value="Xyl_isomerase-like_sf"/>
</dbReference>
<dbReference type="RefSeq" id="WP_015709826.1">
    <property type="nucleotide sequence ID" value="NC_015577.1"/>
</dbReference>
<evidence type="ECO:0000256" key="1">
    <source>
        <dbReference type="ARBA" id="ARBA00023235"/>
    </source>
</evidence>
<dbReference type="KEGG" id="taz:TREAZ_2226"/>
<dbReference type="Gene3D" id="3.20.20.150">
    <property type="entry name" value="Divalent-metal-dependent TIM barrel enzymes"/>
    <property type="match status" value="1"/>
</dbReference>
<accession>F5Y8N2</accession>
<name>F5Y8N2_LEAAZ</name>
<feature type="active site" description="Proton donor/acceptor" evidence="3">
    <location>
        <position position="133"/>
    </location>
</feature>
<evidence type="ECO:0000313" key="6">
    <source>
        <dbReference type="Proteomes" id="UP000009222"/>
    </source>
</evidence>
<keyword evidence="6" id="KW-1185">Reference proteome</keyword>
<proteinExistence type="inferred from homology"/>
<dbReference type="InterPro" id="IPR026040">
    <property type="entry name" value="HyI-like"/>
</dbReference>
<dbReference type="EMBL" id="CP001841">
    <property type="protein sequence ID" value="AEF82750.1"/>
    <property type="molecule type" value="Genomic_DNA"/>
</dbReference>
<evidence type="ECO:0000256" key="3">
    <source>
        <dbReference type="PIRSR" id="PIRSR006241-50"/>
    </source>
</evidence>